<protein>
    <submittedName>
        <fullName evidence="9">Sugar ABC transporter permease</fullName>
    </submittedName>
</protein>
<feature type="transmembrane region" description="Helical" evidence="7">
    <location>
        <begin position="210"/>
        <end position="228"/>
    </location>
</feature>
<organism evidence="9 10">
    <name type="scientific">Cohnella silvisoli</name>
    <dbReference type="NCBI Taxonomy" id="2873699"/>
    <lineage>
        <taxon>Bacteria</taxon>
        <taxon>Bacillati</taxon>
        <taxon>Bacillota</taxon>
        <taxon>Bacilli</taxon>
        <taxon>Bacillales</taxon>
        <taxon>Paenibacillaceae</taxon>
        <taxon>Cohnella</taxon>
    </lineage>
</organism>
<evidence type="ECO:0000256" key="4">
    <source>
        <dbReference type="ARBA" id="ARBA00022692"/>
    </source>
</evidence>
<dbReference type="PANTHER" id="PTHR30193:SF37">
    <property type="entry name" value="INNER MEMBRANE ABC TRANSPORTER PERMEASE PROTEIN YCJO"/>
    <property type="match status" value="1"/>
</dbReference>
<comment type="caution">
    <text evidence="9">The sequence shown here is derived from an EMBL/GenBank/DDBJ whole genome shotgun (WGS) entry which is preliminary data.</text>
</comment>
<evidence type="ECO:0000256" key="2">
    <source>
        <dbReference type="ARBA" id="ARBA00022448"/>
    </source>
</evidence>
<dbReference type="RefSeq" id="WP_232184659.1">
    <property type="nucleotide sequence ID" value="NZ_JAIOAP010000003.1"/>
</dbReference>
<dbReference type="PROSITE" id="PS50928">
    <property type="entry name" value="ABC_TM1"/>
    <property type="match status" value="1"/>
</dbReference>
<keyword evidence="6 7" id="KW-0472">Membrane</keyword>
<feature type="transmembrane region" description="Helical" evidence="7">
    <location>
        <begin position="12"/>
        <end position="37"/>
    </location>
</feature>
<keyword evidence="4 7" id="KW-0812">Transmembrane</keyword>
<dbReference type="InterPro" id="IPR051393">
    <property type="entry name" value="ABC_transporter_permease"/>
</dbReference>
<feature type="transmembrane region" description="Helical" evidence="7">
    <location>
        <begin position="161"/>
        <end position="182"/>
    </location>
</feature>
<evidence type="ECO:0000256" key="7">
    <source>
        <dbReference type="RuleBase" id="RU363032"/>
    </source>
</evidence>
<keyword evidence="2 7" id="KW-0813">Transport</keyword>
<dbReference type="Gene3D" id="1.10.3720.10">
    <property type="entry name" value="MetI-like"/>
    <property type="match status" value="1"/>
</dbReference>
<evidence type="ECO:0000313" key="9">
    <source>
        <dbReference type="EMBL" id="MEQ4482595.1"/>
    </source>
</evidence>
<comment type="subcellular location">
    <subcellularLocation>
        <location evidence="1 7">Cell membrane</location>
        <topology evidence="1 7">Multi-pass membrane protein</topology>
    </subcellularLocation>
</comment>
<dbReference type="InterPro" id="IPR035906">
    <property type="entry name" value="MetI-like_sf"/>
</dbReference>
<keyword evidence="3" id="KW-1003">Cell membrane</keyword>
<dbReference type="EMBL" id="JASKHM010000004">
    <property type="protein sequence ID" value="MEQ4482595.1"/>
    <property type="molecule type" value="Genomic_DNA"/>
</dbReference>
<dbReference type="InterPro" id="IPR000515">
    <property type="entry name" value="MetI-like"/>
</dbReference>
<reference evidence="9 10" key="1">
    <citation type="journal article" date="2023" name="Genome Announc.">
        <title>Pan-Genome Analyses of the Genus Cohnella and Proposal of the Novel Species Cohnella silvisoli sp. nov., Isolated from Forest Soil.</title>
        <authorList>
            <person name="Wang C."/>
            <person name="Mao L."/>
            <person name="Bao G."/>
            <person name="Zhu H."/>
        </authorList>
    </citation>
    <scope>NUCLEOTIDE SEQUENCE [LARGE SCALE GENOMIC DNA]</scope>
    <source>
        <strain evidence="9 10">NL03-T5-1</strain>
    </source>
</reference>
<evidence type="ECO:0000256" key="3">
    <source>
        <dbReference type="ARBA" id="ARBA00022475"/>
    </source>
</evidence>
<gene>
    <name evidence="9" type="ORF">QJS35_09330</name>
</gene>
<feature type="transmembrane region" description="Helical" evidence="7">
    <location>
        <begin position="108"/>
        <end position="129"/>
    </location>
</feature>
<feature type="transmembrane region" description="Helical" evidence="7">
    <location>
        <begin position="266"/>
        <end position="287"/>
    </location>
</feature>
<dbReference type="SUPFAM" id="SSF161098">
    <property type="entry name" value="MetI-like"/>
    <property type="match status" value="1"/>
</dbReference>
<keyword evidence="5 7" id="KW-1133">Transmembrane helix</keyword>
<dbReference type="Proteomes" id="UP001493487">
    <property type="component" value="Unassembled WGS sequence"/>
</dbReference>
<accession>A0ABV1KR79</accession>
<evidence type="ECO:0000259" key="8">
    <source>
        <dbReference type="PROSITE" id="PS50928"/>
    </source>
</evidence>
<evidence type="ECO:0000256" key="6">
    <source>
        <dbReference type="ARBA" id="ARBA00023136"/>
    </source>
</evidence>
<evidence type="ECO:0000256" key="5">
    <source>
        <dbReference type="ARBA" id="ARBA00022989"/>
    </source>
</evidence>
<sequence length="295" mass="32726">MFKKNFRHDNLAAYAMLTPILLGSTIFIIVPFAYAIYISFYEWGFYQAPVFVGFKNFYVNLTDELFTKAIWTGLKFTLYVLPTQLVLGFLFANLVKGLKGKFASFVKAAIYIPTVIGLILAGVIFLFIYDYLGGLANYVVGWFGLEPIAWLAEVRTALPAITVPAIWTGFGITTLIMLAGLLDISESYYEAAEIEGAGTFGKMRHITLPLMRNIILFLLVTGFTAQISQFELPWVITNGGPVNETATPNFYILQHFLNDVLIGRSIAAALMFFVVLGAISLVIFKVLNSEKAVDG</sequence>
<proteinExistence type="inferred from homology"/>
<name>A0ABV1KR79_9BACL</name>
<comment type="similarity">
    <text evidence="7">Belongs to the binding-protein-dependent transport system permease family.</text>
</comment>
<evidence type="ECO:0000313" key="10">
    <source>
        <dbReference type="Proteomes" id="UP001493487"/>
    </source>
</evidence>
<dbReference type="PANTHER" id="PTHR30193">
    <property type="entry name" value="ABC TRANSPORTER PERMEASE PROTEIN"/>
    <property type="match status" value="1"/>
</dbReference>
<feature type="transmembrane region" description="Helical" evidence="7">
    <location>
        <begin position="76"/>
        <end position="96"/>
    </location>
</feature>
<keyword evidence="10" id="KW-1185">Reference proteome</keyword>
<dbReference type="CDD" id="cd06261">
    <property type="entry name" value="TM_PBP2"/>
    <property type="match status" value="1"/>
</dbReference>
<feature type="domain" description="ABC transmembrane type-1" evidence="8">
    <location>
        <begin position="70"/>
        <end position="283"/>
    </location>
</feature>
<evidence type="ECO:0000256" key="1">
    <source>
        <dbReference type="ARBA" id="ARBA00004651"/>
    </source>
</evidence>
<dbReference type="Pfam" id="PF00528">
    <property type="entry name" value="BPD_transp_1"/>
    <property type="match status" value="1"/>
</dbReference>